<evidence type="ECO:0000259" key="2">
    <source>
        <dbReference type="Pfam" id="PF00646"/>
    </source>
</evidence>
<dbReference type="FunCoup" id="A0A2G5EM29">
    <property type="interactions" value="271"/>
</dbReference>
<feature type="compositionally biased region" description="Basic and acidic residues" evidence="1">
    <location>
        <begin position="63"/>
        <end position="73"/>
    </location>
</feature>
<dbReference type="EMBL" id="KZ305024">
    <property type="protein sequence ID" value="PIA56627.1"/>
    <property type="molecule type" value="Genomic_DNA"/>
</dbReference>
<evidence type="ECO:0008006" key="6">
    <source>
        <dbReference type="Google" id="ProtNLM"/>
    </source>
</evidence>
<reference evidence="4 5" key="1">
    <citation type="submission" date="2017-09" db="EMBL/GenBank/DDBJ databases">
        <title>WGS assembly of Aquilegia coerulea Goldsmith.</title>
        <authorList>
            <person name="Hodges S."/>
            <person name="Kramer E."/>
            <person name="Nordborg M."/>
            <person name="Tomkins J."/>
            <person name="Borevitz J."/>
            <person name="Derieg N."/>
            <person name="Yan J."/>
            <person name="Mihaltcheva S."/>
            <person name="Hayes R.D."/>
            <person name="Rokhsar D."/>
        </authorList>
    </citation>
    <scope>NUCLEOTIDE SEQUENCE [LARGE SCALE GENOMIC DNA]</scope>
    <source>
        <strain evidence="5">cv. Goldsmith</strain>
    </source>
</reference>
<dbReference type="PANTHER" id="PTHR44259:SF114">
    <property type="entry name" value="OS06G0707300 PROTEIN"/>
    <property type="match status" value="1"/>
</dbReference>
<feature type="region of interest" description="Disordered" evidence="1">
    <location>
        <begin position="59"/>
        <end position="82"/>
    </location>
</feature>
<dbReference type="Pfam" id="PF03478">
    <property type="entry name" value="Beta-prop_KIB1-4"/>
    <property type="match status" value="1"/>
</dbReference>
<evidence type="ECO:0000313" key="5">
    <source>
        <dbReference type="Proteomes" id="UP000230069"/>
    </source>
</evidence>
<dbReference type="AlphaFoldDB" id="A0A2G5EM29"/>
<evidence type="ECO:0000259" key="3">
    <source>
        <dbReference type="Pfam" id="PF03478"/>
    </source>
</evidence>
<feature type="domain" description="F-box" evidence="2">
    <location>
        <begin position="4"/>
        <end position="36"/>
    </location>
</feature>
<sequence length="416" mass="47492">MALWSELPNDLLCLIGKKLDIVADRCRFRSVCKSWRFSLCPFPQPPWLMLSESQLELLQPSETNKRDEEKEDNKEEEEEYNYNSRPPLRGFVGIGGGEQQQQVIYEIELPEAHQMRCVGSTGNWLITVGKSSMIHLLNPISRVQIDLPNQSTFEYGFEYGSDDEGLTPEWHRDGLLRKIILSSTPSSSSCKDYIVMAIHHPKRKLAIARPGDASWTTVETPVNLIEDIIFFKNQFYAVNCVGVVMVCDIGDGLDSPKASTVIEKLPKTSYWERKYLVECLGELLLVVKCVLNLNGDYEEEKEIKLPAYQTEKFDVYKLDFTNRKWEQVNSLGEYCLFLGFNTSVSVPAVNYSESLKKNCIYFTDDFTIGYRGLDIPGGSDMGVFDMEDKSIQPHYKGESTCYYSPPLWLIPTLPVK</sequence>
<dbReference type="PANTHER" id="PTHR44259">
    <property type="entry name" value="OS07G0183000 PROTEIN-RELATED"/>
    <property type="match status" value="1"/>
</dbReference>
<dbReference type="CDD" id="cd09917">
    <property type="entry name" value="F-box_SF"/>
    <property type="match status" value="1"/>
</dbReference>
<keyword evidence="5" id="KW-1185">Reference proteome</keyword>
<dbReference type="InterPro" id="IPR050942">
    <property type="entry name" value="F-box_BR-signaling"/>
</dbReference>
<evidence type="ECO:0000313" key="4">
    <source>
        <dbReference type="EMBL" id="PIA56627.1"/>
    </source>
</evidence>
<dbReference type="InterPro" id="IPR036047">
    <property type="entry name" value="F-box-like_dom_sf"/>
</dbReference>
<dbReference type="Pfam" id="PF00646">
    <property type="entry name" value="F-box"/>
    <property type="match status" value="1"/>
</dbReference>
<feature type="domain" description="KIB1-4 beta-propeller" evidence="3">
    <location>
        <begin position="102"/>
        <end position="385"/>
    </location>
</feature>
<proteinExistence type="predicted"/>
<accession>A0A2G5EM29</accession>
<evidence type="ECO:0000256" key="1">
    <source>
        <dbReference type="SAM" id="MobiDB-lite"/>
    </source>
</evidence>
<dbReference type="InParanoid" id="A0A2G5EM29"/>
<gene>
    <name evidence="4" type="ORF">AQUCO_00700763v1</name>
</gene>
<dbReference type="InterPro" id="IPR001810">
    <property type="entry name" value="F-box_dom"/>
</dbReference>
<protein>
    <recommendedName>
        <fullName evidence="6">F-box domain-containing protein</fullName>
    </recommendedName>
</protein>
<dbReference type="STRING" id="218851.A0A2G5EM29"/>
<dbReference type="Gene3D" id="1.20.1280.50">
    <property type="match status" value="1"/>
</dbReference>
<dbReference type="OrthoDB" id="642536at2759"/>
<dbReference type="InterPro" id="IPR005174">
    <property type="entry name" value="KIB1-4_b-propeller"/>
</dbReference>
<name>A0A2G5EM29_AQUCA</name>
<dbReference type="Proteomes" id="UP000230069">
    <property type="component" value="Unassembled WGS sequence"/>
</dbReference>
<organism evidence="4 5">
    <name type="scientific">Aquilegia coerulea</name>
    <name type="common">Rocky mountain columbine</name>
    <dbReference type="NCBI Taxonomy" id="218851"/>
    <lineage>
        <taxon>Eukaryota</taxon>
        <taxon>Viridiplantae</taxon>
        <taxon>Streptophyta</taxon>
        <taxon>Embryophyta</taxon>
        <taxon>Tracheophyta</taxon>
        <taxon>Spermatophyta</taxon>
        <taxon>Magnoliopsida</taxon>
        <taxon>Ranunculales</taxon>
        <taxon>Ranunculaceae</taxon>
        <taxon>Thalictroideae</taxon>
        <taxon>Aquilegia</taxon>
    </lineage>
</organism>
<dbReference type="SUPFAM" id="SSF81383">
    <property type="entry name" value="F-box domain"/>
    <property type="match status" value="1"/>
</dbReference>